<evidence type="ECO:0000256" key="4">
    <source>
        <dbReference type="ARBA" id="ARBA00023027"/>
    </source>
</evidence>
<dbReference type="GO" id="GO:0016836">
    <property type="term" value="F:hydro-lyase activity"/>
    <property type="evidence" value="ECO:0007669"/>
    <property type="project" value="InterPro"/>
</dbReference>
<keyword evidence="1" id="KW-0547">Nucleotide-binding</keyword>
<sequence length="222" mass="24817">MKSFEEKELKRLYKPMVQTKGGNGQITIIGGSFLFHGAPILSLKTASRVVDMVFFTSPEPSIGKIAQHLKSKLFSFIWFPFDQIDEYIEKSDAILIGPGLMRYHKKISNFKFPVSSRLDEAGLETKKITERLLSEFPQKQWVIDAGSLQVMDKKFIPKDAILTPNQKEFVMLFGGEKPQVTAKKHDCIIVFKNAVTEIFSAQESSLIEGGNNGLIKGGTGDV</sequence>
<dbReference type="SUPFAM" id="SSF53613">
    <property type="entry name" value="Ribokinase-like"/>
    <property type="match status" value="1"/>
</dbReference>
<dbReference type="GO" id="GO:0005524">
    <property type="term" value="F:ATP binding"/>
    <property type="evidence" value="ECO:0007669"/>
    <property type="project" value="UniProtKB-KW"/>
</dbReference>
<evidence type="ECO:0000259" key="6">
    <source>
        <dbReference type="PROSITE" id="PS51383"/>
    </source>
</evidence>
<feature type="domain" description="YjeF C-terminal" evidence="6">
    <location>
        <begin position="4"/>
        <end position="222"/>
    </location>
</feature>
<evidence type="ECO:0000256" key="2">
    <source>
        <dbReference type="ARBA" id="ARBA00022840"/>
    </source>
</evidence>
<gene>
    <name evidence="7" type="ORF">COU96_00510</name>
</gene>
<dbReference type="Proteomes" id="UP000229500">
    <property type="component" value="Unassembled WGS sequence"/>
</dbReference>
<dbReference type="Gene3D" id="3.40.1190.20">
    <property type="match status" value="1"/>
</dbReference>
<dbReference type="PANTHER" id="PTHR12592:SF0">
    <property type="entry name" value="ATP-DEPENDENT (S)-NAD(P)H-HYDRATE DEHYDRATASE"/>
    <property type="match status" value="1"/>
</dbReference>
<dbReference type="PANTHER" id="PTHR12592">
    <property type="entry name" value="ATP-DEPENDENT (S)-NAD(P)H-HYDRATE DEHYDRATASE FAMILY MEMBER"/>
    <property type="match status" value="1"/>
</dbReference>
<proteinExistence type="predicted"/>
<comment type="caution">
    <text evidence="7">The sequence shown here is derived from an EMBL/GenBank/DDBJ whole genome shotgun (WGS) entry which is preliminary data.</text>
</comment>
<evidence type="ECO:0000313" key="7">
    <source>
        <dbReference type="EMBL" id="PJE69297.1"/>
    </source>
</evidence>
<evidence type="ECO:0000256" key="5">
    <source>
        <dbReference type="ARBA" id="ARBA00023239"/>
    </source>
</evidence>
<dbReference type="PROSITE" id="PS51383">
    <property type="entry name" value="YJEF_C_3"/>
    <property type="match status" value="1"/>
</dbReference>
<feature type="non-terminal residue" evidence="7">
    <location>
        <position position="222"/>
    </location>
</feature>
<keyword evidence="5" id="KW-0456">Lyase</keyword>
<keyword evidence="2" id="KW-0067">ATP-binding</keyword>
<evidence type="ECO:0000313" key="8">
    <source>
        <dbReference type="Proteomes" id="UP000229500"/>
    </source>
</evidence>
<keyword evidence="3" id="KW-0521">NADP</keyword>
<reference evidence="8" key="1">
    <citation type="submission" date="2017-09" db="EMBL/GenBank/DDBJ databases">
        <title>Depth-based differentiation of microbial function through sediment-hosted aquifers and enrichment of novel symbionts in the deep terrestrial subsurface.</title>
        <authorList>
            <person name="Probst A.J."/>
            <person name="Ladd B."/>
            <person name="Jarett J.K."/>
            <person name="Geller-Mcgrath D.E."/>
            <person name="Sieber C.M.K."/>
            <person name="Emerson J.B."/>
            <person name="Anantharaman K."/>
            <person name="Thomas B.C."/>
            <person name="Malmstrom R."/>
            <person name="Stieglmeier M."/>
            <person name="Klingl A."/>
            <person name="Woyke T."/>
            <person name="Ryan C.M."/>
            <person name="Banfield J.F."/>
        </authorList>
    </citation>
    <scope>NUCLEOTIDE SEQUENCE [LARGE SCALE GENOMIC DNA]</scope>
</reference>
<evidence type="ECO:0000256" key="1">
    <source>
        <dbReference type="ARBA" id="ARBA00022741"/>
    </source>
</evidence>
<dbReference type="GO" id="GO:0110051">
    <property type="term" value="P:metabolite repair"/>
    <property type="evidence" value="ECO:0007669"/>
    <property type="project" value="TreeGrafter"/>
</dbReference>
<dbReference type="AlphaFoldDB" id="A0A2M8L674"/>
<dbReference type="InterPro" id="IPR000631">
    <property type="entry name" value="CARKD"/>
</dbReference>
<evidence type="ECO:0000256" key="3">
    <source>
        <dbReference type="ARBA" id="ARBA00022857"/>
    </source>
</evidence>
<dbReference type="CDD" id="cd01171">
    <property type="entry name" value="YXKO-related"/>
    <property type="match status" value="1"/>
</dbReference>
<dbReference type="Pfam" id="PF01256">
    <property type="entry name" value="Carb_kinase"/>
    <property type="match status" value="1"/>
</dbReference>
<dbReference type="EMBL" id="PFEL01000025">
    <property type="protein sequence ID" value="PJE69297.1"/>
    <property type="molecule type" value="Genomic_DNA"/>
</dbReference>
<accession>A0A2M8L674</accession>
<protein>
    <recommendedName>
        <fullName evidence="6">YjeF C-terminal domain-containing protein</fullName>
    </recommendedName>
</protein>
<organism evidence="7 8">
    <name type="scientific">Candidatus Shapirobacteria bacterium CG10_big_fil_rev_8_21_14_0_10_38_14</name>
    <dbReference type="NCBI Taxonomy" id="1974483"/>
    <lineage>
        <taxon>Bacteria</taxon>
        <taxon>Candidatus Shapironibacteriota</taxon>
    </lineage>
</organism>
<name>A0A2M8L674_9BACT</name>
<dbReference type="InterPro" id="IPR029056">
    <property type="entry name" value="Ribokinase-like"/>
</dbReference>
<keyword evidence="4" id="KW-0520">NAD</keyword>